<dbReference type="InterPro" id="IPR051820">
    <property type="entry name" value="FAD-binding_MO"/>
</dbReference>
<dbReference type="GO" id="GO:0050660">
    <property type="term" value="F:flavin adenine dinucleotide binding"/>
    <property type="evidence" value="ECO:0007669"/>
    <property type="project" value="InterPro"/>
</dbReference>
<evidence type="ECO:0000256" key="5">
    <source>
        <dbReference type="ARBA" id="ARBA00022857"/>
    </source>
</evidence>
<organism evidence="8 9">
    <name type="scientific">Microbulbifer okhotskensis</name>
    <dbReference type="NCBI Taxonomy" id="2926617"/>
    <lineage>
        <taxon>Bacteria</taxon>
        <taxon>Pseudomonadati</taxon>
        <taxon>Pseudomonadota</taxon>
        <taxon>Gammaproteobacteria</taxon>
        <taxon>Cellvibrionales</taxon>
        <taxon>Microbulbiferaceae</taxon>
        <taxon>Microbulbifer</taxon>
    </lineage>
</organism>
<proteinExistence type="inferred from homology"/>
<dbReference type="GO" id="GO:0004499">
    <property type="term" value="F:N,N-dimethylaniline monooxygenase activity"/>
    <property type="evidence" value="ECO:0007669"/>
    <property type="project" value="InterPro"/>
</dbReference>
<name>A0A9X2EM19_9GAMM</name>
<evidence type="ECO:0000256" key="1">
    <source>
        <dbReference type="ARBA" id="ARBA00001974"/>
    </source>
</evidence>
<dbReference type="Pfam" id="PF13450">
    <property type="entry name" value="NAD_binding_8"/>
    <property type="match status" value="1"/>
</dbReference>
<dbReference type="InterPro" id="IPR020946">
    <property type="entry name" value="Flavin_mOase-like"/>
</dbReference>
<comment type="cofactor">
    <cofactor evidence="1">
        <name>FAD</name>
        <dbReference type="ChEBI" id="CHEBI:57692"/>
    </cofactor>
</comment>
<dbReference type="GO" id="GO:0050661">
    <property type="term" value="F:NADP binding"/>
    <property type="evidence" value="ECO:0007669"/>
    <property type="project" value="InterPro"/>
</dbReference>
<evidence type="ECO:0000256" key="4">
    <source>
        <dbReference type="ARBA" id="ARBA00022827"/>
    </source>
</evidence>
<protein>
    <submittedName>
        <fullName evidence="8">NAD(P)/FAD-dependent oxidoreductase</fullName>
    </submittedName>
</protein>
<dbReference type="Pfam" id="PF00743">
    <property type="entry name" value="FMO-like"/>
    <property type="match status" value="1"/>
</dbReference>
<dbReference type="AlphaFoldDB" id="A0A9X2EM19"/>
<evidence type="ECO:0000313" key="9">
    <source>
        <dbReference type="Proteomes" id="UP001139028"/>
    </source>
</evidence>
<keyword evidence="5" id="KW-0521">NADP</keyword>
<dbReference type="PANTHER" id="PTHR43872:SF1">
    <property type="entry name" value="MONOOXYGENASE, PUTATIVE (AFU_ORTHOLOGUE AFUA_8G02570)-RELATED"/>
    <property type="match status" value="1"/>
</dbReference>
<dbReference type="PANTHER" id="PTHR43872">
    <property type="entry name" value="MONOOXYGENASE, PUTATIVE (AFU_ORTHOLOGUE AFUA_8G02570)-RELATED"/>
    <property type="match status" value="1"/>
</dbReference>
<keyword evidence="9" id="KW-1185">Reference proteome</keyword>
<evidence type="ECO:0000313" key="8">
    <source>
        <dbReference type="EMBL" id="MCO1334742.1"/>
    </source>
</evidence>
<evidence type="ECO:0000256" key="7">
    <source>
        <dbReference type="ARBA" id="ARBA00023033"/>
    </source>
</evidence>
<keyword evidence="6" id="KW-0560">Oxidoreductase</keyword>
<keyword evidence="4" id="KW-0274">FAD</keyword>
<keyword evidence="3" id="KW-0285">Flavoprotein</keyword>
<dbReference type="FunFam" id="3.50.50.60:FF:000228">
    <property type="entry name" value="FAD-containing monooxygenase EthA"/>
    <property type="match status" value="1"/>
</dbReference>
<dbReference type="InterPro" id="IPR036188">
    <property type="entry name" value="FAD/NAD-bd_sf"/>
</dbReference>
<keyword evidence="7" id="KW-0503">Monooxygenase</keyword>
<comment type="similarity">
    <text evidence="2">Belongs to the FAD-binding monooxygenase family.</text>
</comment>
<dbReference type="RefSeq" id="WP_252466359.1">
    <property type="nucleotide sequence ID" value="NZ_JALBWM010000037.1"/>
</dbReference>
<dbReference type="PRINTS" id="PR00469">
    <property type="entry name" value="PNDRDTASEII"/>
</dbReference>
<accession>A0A9X2EM19</accession>
<dbReference type="Gene3D" id="3.50.50.60">
    <property type="entry name" value="FAD/NAD(P)-binding domain"/>
    <property type="match status" value="3"/>
</dbReference>
<dbReference type="Proteomes" id="UP001139028">
    <property type="component" value="Unassembled WGS sequence"/>
</dbReference>
<evidence type="ECO:0000256" key="3">
    <source>
        <dbReference type="ARBA" id="ARBA00022630"/>
    </source>
</evidence>
<dbReference type="EMBL" id="JALBWM010000037">
    <property type="protein sequence ID" value="MCO1334742.1"/>
    <property type="molecule type" value="Genomic_DNA"/>
</dbReference>
<dbReference type="SUPFAM" id="SSF51905">
    <property type="entry name" value="FAD/NAD(P)-binding domain"/>
    <property type="match status" value="1"/>
</dbReference>
<evidence type="ECO:0000256" key="2">
    <source>
        <dbReference type="ARBA" id="ARBA00010139"/>
    </source>
</evidence>
<comment type="caution">
    <text evidence="8">The sequence shown here is derived from an EMBL/GenBank/DDBJ whole genome shotgun (WGS) entry which is preliminary data.</text>
</comment>
<gene>
    <name evidence="8" type="ORF">MO867_10365</name>
</gene>
<sequence>MKSTHFDVLIIGAGLSGIGMAYRLSRECPGQSYAILERRARIGGTWDLFTYPGIRSDSDMYSFGFDFNPWPSLQILADGPSIRNYIDSTAEQYDIKKRIHFGIELTSANWCSKKRLWTLIGSHCESGTQHEYSCNFLIACTGYYDHKEGYLPQFPGAETFQGNFIHPQHWPENFDYRNKRVIVIGSGATAVTLVPELAGTAKHVTMLQRSPSYIISVPSLDKLSSVLLKFLPKSWVHRFGRWRNIKLQRWIFKAAKRWPDFIRKLLLKDVRKSLPDGFDLRHFTPNYKPWEQRLCVVPDGDLFTAISSGNASINTGEIHSITAEGIKLKSGQQLDTDVIISATGLKLQVLGGIALSIDGKPVSFNERITYKAVLVEGIPNMSWVFGYTNAPWTLKADITARYICKLLNHMRAHNQQVCTAVDSEGCAEQESVMSSLVSGYVKRANKELPRQGRTYPWRLSNNYEEDCKTLLNSEIEDEFLTFTVAETSTEIKYFTPKDRHIEEPLQDKV</sequence>
<evidence type="ECO:0000256" key="6">
    <source>
        <dbReference type="ARBA" id="ARBA00023002"/>
    </source>
</evidence>
<reference evidence="8" key="1">
    <citation type="journal article" date="2022" name="Arch. Microbiol.">
        <title>Microbulbifer okhotskensis sp. nov., isolated from a deep bottom sediment of the Okhotsk Sea.</title>
        <authorList>
            <person name="Romanenko L."/>
            <person name="Kurilenko V."/>
            <person name="Otstavnykh N."/>
            <person name="Velansky P."/>
            <person name="Isaeva M."/>
            <person name="Mikhailov V."/>
        </authorList>
    </citation>
    <scope>NUCLEOTIDE SEQUENCE</scope>
    <source>
        <strain evidence="8">OS29</strain>
    </source>
</reference>